<dbReference type="InterPro" id="IPR002155">
    <property type="entry name" value="Thiolase"/>
</dbReference>
<name>A0A1H0Q4F7_9BACT</name>
<dbReference type="Gene3D" id="3.40.47.10">
    <property type="match status" value="3"/>
</dbReference>
<feature type="active site" description="Proton acceptor" evidence="4">
    <location>
        <position position="385"/>
    </location>
</feature>
<dbReference type="EMBL" id="FNJI01000011">
    <property type="protein sequence ID" value="SDP12297.1"/>
    <property type="molecule type" value="Genomic_DNA"/>
</dbReference>
<keyword evidence="2 5" id="KW-0808">Transferase</keyword>
<organism evidence="8 9">
    <name type="scientific">Desulforhopalus singaporensis</name>
    <dbReference type="NCBI Taxonomy" id="91360"/>
    <lineage>
        <taxon>Bacteria</taxon>
        <taxon>Pseudomonadati</taxon>
        <taxon>Thermodesulfobacteriota</taxon>
        <taxon>Desulfobulbia</taxon>
        <taxon>Desulfobulbales</taxon>
        <taxon>Desulfocapsaceae</taxon>
        <taxon>Desulforhopalus</taxon>
    </lineage>
</organism>
<evidence type="ECO:0000256" key="1">
    <source>
        <dbReference type="ARBA" id="ARBA00010982"/>
    </source>
</evidence>
<dbReference type="RefSeq" id="WP_092222063.1">
    <property type="nucleotide sequence ID" value="NZ_FNJI01000011.1"/>
</dbReference>
<dbReference type="PANTHER" id="PTHR18919">
    <property type="entry name" value="ACETYL-COA C-ACYLTRANSFERASE"/>
    <property type="match status" value="1"/>
</dbReference>
<evidence type="ECO:0000313" key="9">
    <source>
        <dbReference type="Proteomes" id="UP000199073"/>
    </source>
</evidence>
<evidence type="ECO:0000256" key="5">
    <source>
        <dbReference type="RuleBase" id="RU003557"/>
    </source>
</evidence>
<feature type="domain" description="Thiolase N-terminal" evidence="6">
    <location>
        <begin position="82"/>
        <end position="298"/>
    </location>
</feature>
<dbReference type="GO" id="GO:0003988">
    <property type="term" value="F:acetyl-CoA C-acyltransferase activity"/>
    <property type="evidence" value="ECO:0007669"/>
    <property type="project" value="UniProtKB-ARBA"/>
</dbReference>
<dbReference type="InterPro" id="IPR020616">
    <property type="entry name" value="Thiolase_N"/>
</dbReference>
<evidence type="ECO:0000256" key="4">
    <source>
        <dbReference type="PIRSR" id="PIRSR000429-1"/>
    </source>
</evidence>
<evidence type="ECO:0000313" key="8">
    <source>
        <dbReference type="EMBL" id="SDP12297.1"/>
    </source>
</evidence>
<dbReference type="AlphaFoldDB" id="A0A1H0Q4F7"/>
<dbReference type="InterPro" id="IPR020610">
    <property type="entry name" value="Thiolase_AS"/>
</dbReference>
<dbReference type="NCBIfam" id="TIGR01930">
    <property type="entry name" value="AcCoA-C-Actrans"/>
    <property type="match status" value="1"/>
</dbReference>
<dbReference type="Pfam" id="PF02803">
    <property type="entry name" value="Thiolase_C"/>
    <property type="match status" value="1"/>
</dbReference>
<dbReference type="STRING" id="91360.SAMN05660330_01846"/>
<dbReference type="InterPro" id="IPR016039">
    <property type="entry name" value="Thiolase-like"/>
</dbReference>
<feature type="active site" description="Proton acceptor" evidence="4">
    <location>
        <position position="415"/>
    </location>
</feature>
<dbReference type="PANTHER" id="PTHR18919:SF107">
    <property type="entry name" value="ACETYL-COA ACETYLTRANSFERASE, CYTOSOLIC"/>
    <property type="match status" value="1"/>
</dbReference>
<dbReference type="PROSITE" id="PS00099">
    <property type="entry name" value="THIOLASE_3"/>
    <property type="match status" value="1"/>
</dbReference>
<evidence type="ECO:0000259" key="6">
    <source>
        <dbReference type="Pfam" id="PF00108"/>
    </source>
</evidence>
<dbReference type="OrthoDB" id="4565318at2"/>
<dbReference type="Proteomes" id="UP000199073">
    <property type="component" value="Unassembled WGS sequence"/>
</dbReference>
<sequence length="430" mass="45747">MEKVVVVSGSRTAVGAFGGSLKDVAVVDLGAAVIRETLCRAGVRPVPPRDYADTVPQKLSGRQQVDIEKECGRYDSSLCELVIDEVIMGNVLQSGQGQNTARQAMIRAGIAKETPAFTINKVCGSGLKAIALGAQSIMTGQADVIVAGGQENMSRVPMALMKGRWGHRMEVSGIGEVHDLLVYDALYEIFYGYHMGVTAENIARLYQISREDQDRLALISHDRALAAIDSGLFNDEIVPVSFMSRNKEVIVDRDERPMQTSMEKLANLRPVFDRNGSVTAGNASGINDGAAAVLLMSETKALELDLKPLAVIEGFASGGLDPAYMGLGPVPAIRRALSLAKMELDDIELIELNEAFAAQAIGCMLELGIDIEKPNRCGSGISMGHPVGCTGARQMVTALNQIEKNGYGTGLISMCIGGGMGMAMVVTNPN</sequence>
<keyword evidence="9" id="KW-1185">Reference proteome</keyword>
<dbReference type="Pfam" id="PF00108">
    <property type="entry name" value="Thiolase_N"/>
    <property type="match status" value="2"/>
</dbReference>
<keyword evidence="3 5" id="KW-0012">Acyltransferase</keyword>
<dbReference type="InterPro" id="IPR020617">
    <property type="entry name" value="Thiolase_C"/>
</dbReference>
<dbReference type="InterPro" id="IPR020615">
    <property type="entry name" value="Thiolase_acyl_enz_int_AS"/>
</dbReference>
<evidence type="ECO:0000256" key="3">
    <source>
        <dbReference type="ARBA" id="ARBA00023315"/>
    </source>
</evidence>
<protein>
    <submittedName>
        <fullName evidence="8">Acetyl-CoA acetyltransferase</fullName>
    </submittedName>
</protein>
<evidence type="ECO:0000259" key="7">
    <source>
        <dbReference type="Pfam" id="PF02803"/>
    </source>
</evidence>
<comment type="similarity">
    <text evidence="1 5">Belongs to the thiolase-like superfamily. Thiolase family.</text>
</comment>
<feature type="active site" description="Acyl-thioester intermediate" evidence="4">
    <location>
        <position position="123"/>
    </location>
</feature>
<reference evidence="8 9" key="1">
    <citation type="submission" date="2016-10" db="EMBL/GenBank/DDBJ databases">
        <authorList>
            <person name="de Groot N.N."/>
        </authorList>
    </citation>
    <scope>NUCLEOTIDE SEQUENCE [LARGE SCALE GENOMIC DNA]</scope>
    <source>
        <strain evidence="8 9">DSM 12130</strain>
    </source>
</reference>
<evidence type="ECO:0000256" key="2">
    <source>
        <dbReference type="ARBA" id="ARBA00022679"/>
    </source>
</evidence>
<feature type="domain" description="Thiolase N-terminal" evidence="6">
    <location>
        <begin position="4"/>
        <end position="45"/>
    </location>
</feature>
<dbReference type="CDD" id="cd00751">
    <property type="entry name" value="thiolase"/>
    <property type="match status" value="1"/>
</dbReference>
<dbReference type="PIRSF" id="PIRSF000429">
    <property type="entry name" value="Ac-CoA_Ac_transf"/>
    <property type="match status" value="1"/>
</dbReference>
<dbReference type="SUPFAM" id="SSF53901">
    <property type="entry name" value="Thiolase-like"/>
    <property type="match status" value="2"/>
</dbReference>
<proteinExistence type="inferred from homology"/>
<dbReference type="PROSITE" id="PS00098">
    <property type="entry name" value="THIOLASE_1"/>
    <property type="match status" value="1"/>
</dbReference>
<feature type="domain" description="Thiolase C-terminal" evidence="7">
    <location>
        <begin position="306"/>
        <end position="427"/>
    </location>
</feature>
<accession>A0A1H0Q4F7</accession>
<gene>
    <name evidence="8" type="ORF">SAMN05660330_01846</name>
</gene>